<dbReference type="SUPFAM" id="SSF51126">
    <property type="entry name" value="Pectin lyase-like"/>
    <property type="match status" value="5"/>
</dbReference>
<feature type="transmembrane region" description="Helical" evidence="9">
    <location>
        <begin position="3920"/>
        <end position="3940"/>
    </location>
</feature>
<accession>A0A836BXL7</accession>
<dbReference type="Proteomes" id="UP000612055">
    <property type="component" value="Unassembled WGS sequence"/>
</dbReference>
<feature type="compositionally biased region" description="Low complexity" evidence="8">
    <location>
        <begin position="3425"/>
        <end position="3439"/>
    </location>
</feature>
<feature type="region of interest" description="Disordered" evidence="8">
    <location>
        <begin position="3328"/>
        <end position="3374"/>
    </location>
</feature>
<keyword evidence="5 10" id="KW-0732">Signal</keyword>
<reference evidence="11" key="1">
    <citation type="journal article" date="2020" name="bioRxiv">
        <title>Comparative genomics of Chlamydomonas.</title>
        <authorList>
            <person name="Craig R.J."/>
            <person name="Hasan A.R."/>
            <person name="Ness R.W."/>
            <person name="Keightley P.D."/>
        </authorList>
    </citation>
    <scope>NUCLEOTIDE SEQUENCE</scope>
    <source>
        <strain evidence="11">CCAP 11/70</strain>
    </source>
</reference>
<proteinExistence type="predicted"/>
<feature type="transmembrane region" description="Helical" evidence="9">
    <location>
        <begin position="3127"/>
        <end position="3147"/>
    </location>
</feature>
<feature type="transmembrane region" description="Helical" evidence="9">
    <location>
        <begin position="3805"/>
        <end position="3828"/>
    </location>
</feature>
<keyword evidence="9" id="KW-1133">Transmembrane helix</keyword>
<dbReference type="GO" id="GO:0005576">
    <property type="term" value="C:extracellular region"/>
    <property type="evidence" value="ECO:0007669"/>
    <property type="project" value="UniProtKB-SubCell"/>
</dbReference>
<evidence type="ECO:0000256" key="3">
    <source>
        <dbReference type="ARBA" id="ARBA00004613"/>
    </source>
</evidence>
<evidence type="ECO:0000256" key="6">
    <source>
        <dbReference type="ARBA" id="ARBA00023136"/>
    </source>
</evidence>
<evidence type="ECO:0000256" key="5">
    <source>
        <dbReference type="ARBA" id="ARBA00022729"/>
    </source>
</evidence>
<feature type="signal peptide" evidence="10">
    <location>
        <begin position="1"/>
        <end position="27"/>
    </location>
</feature>
<sequence>MRHSRRGLLAGLLAVSLLWLAPASTRAATECVAAFEATPAGRISLVNVQLTCTGDPVTFQVGGDWQNNLPPGSTGVATADPDPFGSFGSLKLSNAADVTFTRITLSYYDYATDNPAVLFDKCQRCVVQELVINNILQNFGSIAVEVTGSSNVTIQSAVISGMGGPWENSQAAVFPMTPNLLTVHNSPDAAATLTNAVIRDMVIDPASASIIVSEGAKLTLRNVTWQNVTITGTDEGALGHVVRVQDAGSRLEMEGCTAAEVARDLTDVLMPLTIALGGGTLAVRNSPLTPNLRPGSRDGGILELTNVSVVVTADTRMPYVHVQNAVASISDSTFGPVVVPSGLPLVDPWNGILLAARSGSNVTISRSRFDQISWSGGESQVLQAADAGTLLRVESSTFTGLGGTGTAVRVTDGAVLELSGARFVDIDTARFDNITGWQRRATVVVGSGGGITATSSEWRRINVGTSSSGAALTVGTGASASLLNCTFADINGQLGPAAQIISDNTSMPRQITISGCTWQNVTASPALRLGDMSGAAMVQDSQFTACKPKGALEAGACPGDLFTVTISNVTFTRNEGQAGGAMQAGSCNTDVQRSTFVSNTASSSGGAIFASQSGRGTTTLDACTFVANTASNTDPNTPTRGGAVDATQGTRLVVTGSSFTRNRALGASAVGGAITIVNATGILTGASFFANDAGLYGGAVYGEPARLEMRGCTVTNNAASIGGAVFLQDTVPASTQSTFTVPAVELLPVFGSPLTALPWDSIIEDTVFTQNQCAGSLDASDTRMYGGAVAAVARAMPWSLVVVRSTFTSNVCARGGAITTLTLNRTSIVDSTFRTNRARSGGAVVVSRDPSAAAERVPVLRLHNSTFVENSAPNLGGAFQAEAGCRMELFHNTFAANGDPDMPNLSGGAVFAEQCRNPPGEQDGTPGLAMAHNTFVDNTAASGGGLWVRRCNLVSYRDTFRRNSVSQEGGAVYTADLAPEPVTSLQLVELKAEDNFARLSGGAFMVIGEGITLVNSTLTRNRAIINGGGMSVLQASVVALKALGRSSVPYYTQAERDILRISVVNTMFTSNNVDEAGGALYLDNSELVVSNSDFVENMAGDGFTNDKWSDSGGAIFAVSCFALSRVLSSRFVRNVARGGPGGAIFETACQMELTSCTFDSNWGNNTGGGAVAAAHRRNATSNFQDTPNLVVRSSEFRNNSAFYSDGGAVLTQDINVTLFTSTFINNTAGNNGGAVALLSSLGSSLTACTFVDNAASAYGGGAYMDNTPYVIVESSHFTSNQATRAGGALSVSDCECVLTVDSHYTNNTGELRGGALHLQPHRTSSTSVDCVGRFNKQARAHMSPRGWELLGIKTQAVESYNATIFYDGSAYGDSISTGYFGRGGVQLPVPDVTGPGQIVYFDNIIVPDVGSTVRLAAGSSLPFARWGEMTVVGTAGATVMNNAAKGAALSFGPGVSMVLGPGSTISTLARGVASMPPNSILTVTQPTELATTALTSLLLGAGSRLLPTTGGQWDIPAWNQDMLWVSQAGSVLVNVSSGATTVMPAGTTVYPASGTPQHVFNTSEIALPAAANVTVQADAWVLPNGTRLTTAGASSPLAVTALPAAGSSVTWPAGVSISAWSWDAYALVLGASGSQLQLPGTPVVQPLPDGSSVTLEAQSVLTRVTGNMQAIPAGTKMQADKNEWTLVGPGFEATSVPGLSTVAQTLVPSQGSTLAFDAETALTVSAWNSFVIWSGPLGTLVYDTLGGATYDMDGTTTLTLARSSPMALHKDVALTASALSVAISGSTWSYDARTASTPAGTVIARSIVPAVQSRLVLANSTVLLSMTEWFRYLVWAGQNGTFLYDTATKESKRLDACTLELTPGSLMLEHDSATVVVPARTTFTTQGANWALANGSSLFERIDSSSSIQALLSPGSTISLGAGGQALAGRHMVWLSRNGTVLYDSALNLLTYRLPPGASLQLAAGSGVAVHTSITTVLPTESTLTVQGSSWTVSPSGGAARTFTVGGAVSQLVAAPAAFSRVLFINPASVSITAYQKFALFPGNDGTMLFDLAMSASYLLADGSVAQLTGNSTLTQRNQDLQTLPAGTDVTVSGGQWRLSSGVVLNPGNGMGTSSASEIKVHVPSITRVPSEIGRTCTADFRTAQYQANSYRYDFTVVAAYLATISADTWSTTNIAPELATVAYGYSSEATSGYNATLLFPGVPQGSWDNRGRPSSVVITCTASVAASDASPVRGLNMLHLNSSVEGNQATSMGGGIMIDGGEGRMLIDSMRVSGNSVLLGSGGGLALHQDDDQPNMQLQVLIVNATFEANSAAKGTGGGMWLVADNLHQEVLLLNSTLASNDARAGGGIAIFDHMSVQLNDTLLEGNAAVEVAGDATTVDPNLGDGGGILAVRCNELQITSGSRLVHNTASKRGGALSASACALLLLNETLLDGNRALSAGAAFLWNDLPLSDNLKTGVAHGASIAVVMRSVFTDNNATADGELEGYGGAVVTSGHQSTLLADSTFWANNASMQGGSVFIESSCDLQNGTYFRAQDASAPAAFAGTAARLGSTVQALQYPRPKGCFGTVVYLPHFQSNIAQRSGGALFASHPEALSLLCGTQDTGDGGVNLPIDFANFSDINLSGRVMTAMRNASFQLLNNTVVRECYPNDTDIGVPLIDFGSYLSTLRIANNSARGYGYLIGIVPSKLKVTNVSWTALQNGTKCANDNATDPDAVVNDGLPLIQGSVVDDTSVQSENGSLPLVASATIQLASSTAGARLFSNDTLATLDEKPFFYSFPGFVYDRDIRGNRMITNYSVTTVSNKPFDLTIQLLDALDQTATDNSDGIQAVVTARYVTTPWSNPCGAELHGSTEGNAYNGTAQMFGTRLYAVKGTNYTVELTVHNQFFNGTVESLILNMTVPPCRLGEVPREGGALCQECDPRSYSLWQDTEPLLMNSGVCTYPSLCDITCSPCPDGAECPGGAVIVPAKGAWQSAANSTFINLCPNPQACRDDDETAQQRLINCQEWWYSRPRGFDYQGFIDMIVAGNYDNNTCALWGLPYNHPASYTAKQCADGYGGNLCAVCQPVDGKLYAGKGDFECNECFSQGVSITIAVLGFVANVAMVLVQLILTFLADYTEDEDLVVSDILKVFIVHIQYFCIVTRLNIDWPKSISGFSSVYVPSCMLGVDASPAKRAQVDQLAAIVTPLVVTVVVALLWVGRYLLFNFRSITKGEQKGPVMDMRTIDEYKHDRALRIAAKTEALRRMEEDWDDDEYDEYYLDGDYGDVDQLTLQPKGTTATHHRTTPAYQAIASGHTPVYVHPTHPGAPALGPVRPSPGTMDRTLTKAAAAAAEGEESDLDDLPHIGLTMDESVRSRRTTADGTTARSRRATADGGAGVVVASDVAAAEAARAMPPPPKPPLPPPAAPTPPSLGDDDTPTPKSSNGAATGTGTDPGTPAGSRFPHDVESPFGRPGSNASSGRGVFGPKHLRLSNLAQELGRNQSSNGSGLQPTHSGGGTALQPAHSGGSGTHLSGFKEFPQSPKLRPAGSPARRPSNGGGAGIGGGVKSSGARSRMSFDEHTLPPPPGMGTGSAKASPRFGAAATGSHFHSSHQLDAPALPTIPSMRPVDTATLPAYKASAAALAAEEALHSGPLAGAGNGAGGSAAAAAAATMSGPLAASAYVRGSSNSLAAATMSRSGANPLIGGPSARARYASIRAASRQLSSRPQSSTLPAANSIARGGSKRQGSGKDLEQQEEGASGKGKLPGAYGSTLSAYNRLATMAGRVTQNIREFFTYDEDGVEEGEIRWASLVNIDRTMVWWRQELLVVMIAFFILYPAWAQATLQIFACYYLDDGSGPYPQYQLAQWNKGYWLMNMNQECYTGEHARVWVPLGVVCIFLVCLGIPLLTFTVLWVHRVALRTVHVVQTYGFLYRRYKSDRYWGWESVMQFQALLLVVVDVFGRVLAVYQQAVLLMIVLMIIMLSNSIFQPLKHKLLDRMSAMSVAVLSFTVALGLFFVPPSDRTDPITESIASAIGGIILALNLAVLAYFVYVMVAYGRESLQAGVDAASVRLKAARSRVSLGLHNVKDRVSNGARSAVRNMTVRRTPNGPLTIPAPPPAAPPAGSA</sequence>
<feature type="region of interest" description="Disordered" evidence="8">
    <location>
        <begin position="4085"/>
        <end position="4106"/>
    </location>
</feature>
<comment type="subcellular location">
    <subcellularLocation>
        <location evidence="1">Cell envelope</location>
    </subcellularLocation>
    <subcellularLocation>
        <location evidence="2">Cell outer membrane</location>
    </subcellularLocation>
    <subcellularLocation>
        <location evidence="3">Secreted</location>
    </subcellularLocation>
</comment>
<feature type="region of interest" description="Disordered" evidence="8">
    <location>
        <begin position="3697"/>
        <end position="3746"/>
    </location>
</feature>
<keyword evidence="7" id="KW-0998">Cell outer membrane</keyword>
<evidence type="ECO:0000256" key="10">
    <source>
        <dbReference type="SAM" id="SignalP"/>
    </source>
</evidence>
<dbReference type="Gene3D" id="2.160.20.10">
    <property type="entry name" value="Single-stranded right-handed beta-helix, Pectin lyase-like"/>
    <property type="match status" value="1"/>
</dbReference>
<evidence type="ECO:0000256" key="1">
    <source>
        <dbReference type="ARBA" id="ARBA00004196"/>
    </source>
</evidence>
<name>A0A836BXL7_9CHLO</name>
<comment type="caution">
    <text evidence="11">The sequence shown here is derived from an EMBL/GenBank/DDBJ whole genome shotgun (WGS) entry which is preliminary data.</text>
</comment>
<evidence type="ECO:0000256" key="7">
    <source>
        <dbReference type="ARBA" id="ARBA00023237"/>
    </source>
</evidence>
<feature type="compositionally biased region" description="Pro residues" evidence="8">
    <location>
        <begin position="4093"/>
        <end position="4106"/>
    </location>
</feature>
<dbReference type="PROSITE" id="PS51318">
    <property type="entry name" value="TAT"/>
    <property type="match status" value="1"/>
</dbReference>
<evidence type="ECO:0000256" key="9">
    <source>
        <dbReference type="SAM" id="Phobius"/>
    </source>
</evidence>
<dbReference type="InterPro" id="IPR006311">
    <property type="entry name" value="TAT_signal"/>
</dbReference>
<keyword evidence="6 9" id="KW-0472">Membrane</keyword>
<feature type="transmembrane region" description="Helical" evidence="9">
    <location>
        <begin position="3979"/>
        <end position="3998"/>
    </location>
</feature>
<organism evidence="11 12">
    <name type="scientific">Edaphochlamys debaryana</name>
    <dbReference type="NCBI Taxonomy" id="47281"/>
    <lineage>
        <taxon>Eukaryota</taxon>
        <taxon>Viridiplantae</taxon>
        <taxon>Chlorophyta</taxon>
        <taxon>core chlorophytes</taxon>
        <taxon>Chlorophyceae</taxon>
        <taxon>CS clade</taxon>
        <taxon>Chlamydomonadales</taxon>
        <taxon>Chlamydomonadales incertae sedis</taxon>
        <taxon>Edaphochlamys</taxon>
    </lineage>
</organism>
<evidence type="ECO:0000313" key="12">
    <source>
        <dbReference type="Proteomes" id="UP000612055"/>
    </source>
</evidence>
<dbReference type="SMART" id="SM00710">
    <property type="entry name" value="PbH1"/>
    <property type="match status" value="17"/>
</dbReference>
<feature type="transmembrane region" description="Helical" evidence="9">
    <location>
        <begin position="3868"/>
        <end position="3894"/>
    </location>
</feature>
<feature type="transmembrane region" description="Helical" evidence="9">
    <location>
        <begin position="3181"/>
        <end position="3204"/>
    </location>
</feature>
<dbReference type="InterPro" id="IPR003368">
    <property type="entry name" value="POMP_repeat"/>
</dbReference>
<feature type="compositionally biased region" description="Gly residues" evidence="8">
    <location>
        <begin position="3536"/>
        <end position="3547"/>
    </location>
</feature>
<keyword evidence="4" id="KW-0964">Secreted</keyword>
<dbReference type="OrthoDB" id="547223at2759"/>
<keyword evidence="12" id="KW-1185">Reference proteome</keyword>
<dbReference type="PANTHER" id="PTHR11319">
    <property type="entry name" value="G PROTEIN-COUPLED RECEPTOR-RELATED"/>
    <property type="match status" value="1"/>
</dbReference>
<evidence type="ECO:0000256" key="4">
    <source>
        <dbReference type="ARBA" id="ARBA00022525"/>
    </source>
</evidence>
<dbReference type="InterPro" id="IPR011050">
    <property type="entry name" value="Pectin_lyase_fold/virulence"/>
</dbReference>
<feature type="compositionally biased region" description="Pro residues" evidence="8">
    <location>
        <begin position="3393"/>
        <end position="3410"/>
    </location>
</feature>
<feature type="region of interest" description="Disordered" evidence="8">
    <location>
        <begin position="3387"/>
        <end position="3603"/>
    </location>
</feature>
<evidence type="ECO:0000256" key="2">
    <source>
        <dbReference type="ARBA" id="ARBA00004442"/>
    </source>
</evidence>
<feature type="compositionally biased region" description="Polar residues" evidence="8">
    <location>
        <begin position="3702"/>
        <end position="3714"/>
    </location>
</feature>
<gene>
    <name evidence="11" type="ORF">HYH03_010325</name>
</gene>
<feature type="compositionally biased region" description="Polar residues" evidence="8">
    <location>
        <begin position="3473"/>
        <end position="3493"/>
    </location>
</feature>
<dbReference type="Pfam" id="PF02415">
    <property type="entry name" value="Chlam_PMP"/>
    <property type="match status" value="1"/>
</dbReference>
<protein>
    <submittedName>
        <fullName evidence="11">Uncharacterized protein</fullName>
    </submittedName>
</protein>
<dbReference type="InterPro" id="IPR006626">
    <property type="entry name" value="PbH1"/>
</dbReference>
<evidence type="ECO:0000313" key="11">
    <source>
        <dbReference type="EMBL" id="KAG2491319.1"/>
    </source>
</evidence>
<dbReference type="EMBL" id="JAEHOE010000054">
    <property type="protein sequence ID" value="KAG2491319.1"/>
    <property type="molecule type" value="Genomic_DNA"/>
</dbReference>
<dbReference type="PANTHER" id="PTHR11319:SF35">
    <property type="entry name" value="OUTER MEMBRANE PROTEIN PMPC-RELATED"/>
    <property type="match status" value="1"/>
</dbReference>
<keyword evidence="9" id="KW-0812">Transmembrane</keyword>
<dbReference type="InterPro" id="IPR012334">
    <property type="entry name" value="Pectin_lyas_fold"/>
</dbReference>
<feature type="transmembrane region" description="Helical" evidence="9">
    <location>
        <begin position="4010"/>
        <end position="4034"/>
    </location>
</feature>
<feature type="transmembrane region" description="Helical" evidence="9">
    <location>
        <begin position="3946"/>
        <end position="3967"/>
    </location>
</feature>
<evidence type="ECO:0000256" key="8">
    <source>
        <dbReference type="SAM" id="MobiDB-lite"/>
    </source>
</evidence>
<feature type="chain" id="PRO_5033041437" evidence="10">
    <location>
        <begin position="28"/>
        <end position="4106"/>
    </location>
</feature>
<feature type="transmembrane region" description="Helical" evidence="9">
    <location>
        <begin position="3091"/>
        <end position="3115"/>
    </location>
</feature>